<evidence type="ECO:0000313" key="1">
    <source>
        <dbReference type="EMBL" id="PWJ53664.1"/>
    </source>
</evidence>
<sequence>MSAPAAPRPSTLLELPTDPSGAGLALLVQRARVAIARGDVVVDSTVTTGWSPGPRLVLHRLQQLAERAGRQWTDTGSPSA</sequence>
<keyword evidence="2" id="KW-1185">Reference proteome</keyword>
<comment type="caution">
    <text evidence="1">The sequence shown here is derived from an EMBL/GenBank/DDBJ whole genome shotgun (WGS) entry which is preliminary data.</text>
</comment>
<evidence type="ECO:0000313" key="2">
    <source>
        <dbReference type="Proteomes" id="UP000245469"/>
    </source>
</evidence>
<protein>
    <submittedName>
        <fullName evidence="1">Uncharacterized protein</fullName>
    </submittedName>
</protein>
<accession>A0A316A9W9</accession>
<name>A0A316A9W9_9ACTN</name>
<proteinExistence type="predicted"/>
<gene>
    <name evidence="1" type="ORF">BXY45_11167</name>
</gene>
<dbReference type="AlphaFoldDB" id="A0A316A9W9"/>
<reference evidence="1 2" key="1">
    <citation type="submission" date="2018-03" db="EMBL/GenBank/DDBJ databases">
        <title>Genomic Encyclopedia of Archaeal and Bacterial Type Strains, Phase II (KMG-II): from individual species to whole genera.</title>
        <authorList>
            <person name="Goeker M."/>
        </authorList>
    </citation>
    <scope>NUCLEOTIDE SEQUENCE [LARGE SCALE GENOMIC DNA]</scope>
    <source>
        <strain evidence="1 2">DSM 44889</strain>
    </source>
</reference>
<organism evidence="1 2">
    <name type="scientific">Quadrisphaera granulorum</name>
    <dbReference type="NCBI Taxonomy" id="317664"/>
    <lineage>
        <taxon>Bacteria</taxon>
        <taxon>Bacillati</taxon>
        <taxon>Actinomycetota</taxon>
        <taxon>Actinomycetes</taxon>
        <taxon>Kineosporiales</taxon>
        <taxon>Kineosporiaceae</taxon>
        <taxon>Quadrisphaera</taxon>
    </lineage>
</organism>
<dbReference type="Proteomes" id="UP000245469">
    <property type="component" value="Unassembled WGS sequence"/>
</dbReference>
<dbReference type="RefSeq" id="WP_109774299.1">
    <property type="nucleotide sequence ID" value="NZ_QGDQ01000011.1"/>
</dbReference>
<dbReference type="EMBL" id="QGDQ01000011">
    <property type="protein sequence ID" value="PWJ53664.1"/>
    <property type="molecule type" value="Genomic_DNA"/>
</dbReference>